<evidence type="ECO:0000259" key="6">
    <source>
        <dbReference type="PROSITE" id="PS50217"/>
    </source>
</evidence>
<name>A0ABQ8GY64_9ROSI</name>
<dbReference type="EMBL" id="JAFEMO010000352">
    <property type="protein sequence ID" value="KAH7519099.1"/>
    <property type="molecule type" value="Genomic_DNA"/>
</dbReference>
<evidence type="ECO:0000256" key="3">
    <source>
        <dbReference type="ARBA" id="ARBA00023125"/>
    </source>
</evidence>
<dbReference type="PROSITE" id="PS00036">
    <property type="entry name" value="BZIP_BASIC"/>
    <property type="match status" value="1"/>
</dbReference>
<organism evidence="7 8">
    <name type="scientific">Xanthoceras sorbifolium</name>
    <dbReference type="NCBI Taxonomy" id="99658"/>
    <lineage>
        <taxon>Eukaryota</taxon>
        <taxon>Viridiplantae</taxon>
        <taxon>Streptophyta</taxon>
        <taxon>Embryophyta</taxon>
        <taxon>Tracheophyta</taxon>
        <taxon>Spermatophyta</taxon>
        <taxon>Magnoliopsida</taxon>
        <taxon>eudicotyledons</taxon>
        <taxon>Gunneridae</taxon>
        <taxon>Pentapetalae</taxon>
        <taxon>rosids</taxon>
        <taxon>malvids</taxon>
        <taxon>Sapindales</taxon>
        <taxon>Sapindaceae</taxon>
        <taxon>Xanthoceroideae</taxon>
        <taxon>Xanthoceras</taxon>
    </lineage>
</organism>
<dbReference type="InterPro" id="IPR044521">
    <property type="entry name" value="AtbZIP8/43"/>
</dbReference>
<evidence type="ECO:0000256" key="4">
    <source>
        <dbReference type="ARBA" id="ARBA00023163"/>
    </source>
</evidence>
<dbReference type="Proteomes" id="UP000827721">
    <property type="component" value="Unassembled WGS sequence"/>
</dbReference>
<evidence type="ECO:0000313" key="7">
    <source>
        <dbReference type="EMBL" id="KAH7519099.1"/>
    </source>
</evidence>
<dbReference type="PANTHER" id="PTHR46324">
    <property type="entry name" value="BASIC LEUCINE ZIPPER 43-RELATED"/>
    <property type="match status" value="1"/>
</dbReference>
<keyword evidence="4" id="KW-0804">Transcription</keyword>
<feature type="domain" description="BZIP" evidence="6">
    <location>
        <begin position="123"/>
        <end position="186"/>
    </location>
</feature>
<dbReference type="InterPro" id="IPR046347">
    <property type="entry name" value="bZIP_sf"/>
</dbReference>
<keyword evidence="3" id="KW-0238">DNA-binding</keyword>
<protein>
    <recommendedName>
        <fullName evidence="6">BZIP domain-containing protein</fullName>
    </recommendedName>
</protein>
<reference evidence="7 8" key="1">
    <citation type="submission" date="2021-02" db="EMBL/GenBank/DDBJ databases">
        <title>Plant Genome Project.</title>
        <authorList>
            <person name="Zhang R.-G."/>
        </authorList>
    </citation>
    <scope>NUCLEOTIDE SEQUENCE [LARGE SCALE GENOMIC DNA]</scope>
    <source>
        <tissue evidence="7">Leaves</tissue>
    </source>
</reference>
<keyword evidence="8" id="KW-1185">Reference proteome</keyword>
<dbReference type="Gene3D" id="1.20.5.170">
    <property type="match status" value="1"/>
</dbReference>
<sequence>MLSLSLLFSLSSTDHHHHLNIQAMEVDELKEQQTHHHANPLPNLLPLCPTYKTQSSSTHLTNFEHLELANCSQNQEWNTNFHNRFLPNHHQFHVPLNVFSPNSSLSNGCTLDETRDNRLNIIHEKRMKRVISNRESARRSRMRKKKLIEELQFQVNQVQTLNHQLSEKVIRLLESNHQVIQENAQLKEKVSSLQIVLTDLLSPLRGLDEVNGNMDRLRAEPSTLSIHP</sequence>
<gene>
    <name evidence="7" type="ORF">JRO89_XSUnG0137500</name>
</gene>
<accession>A0ABQ8GY64</accession>
<dbReference type="PANTHER" id="PTHR46324:SF7">
    <property type="entry name" value="BASIC LEUCINE-ZIPPER 75"/>
    <property type="match status" value="1"/>
</dbReference>
<dbReference type="SUPFAM" id="SSF57959">
    <property type="entry name" value="Leucine zipper domain"/>
    <property type="match status" value="1"/>
</dbReference>
<dbReference type="PROSITE" id="PS50217">
    <property type="entry name" value="BZIP"/>
    <property type="match status" value="1"/>
</dbReference>
<evidence type="ECO:0000256" key="5">
    <source>
        <dbReference type="ARBA" id="ARBA00023242"/>
    </source>
</evidence>
<comment type="subcellular location">
    <subcellularLocation>
        <location evidence="1">Nucleus</location>
    </subcellularLocation>
</comment>
<proteinExistence type="predicted"/>
<dbReference type="SMART" id="SM00338">
    <property type="entry name" value="BRLZ"/>
    <property type="match status" value="1"/>
</dbReference>
<evidence type="ECO:0000256" key="1">
    <source>
        <dbReference type="ARBA" id="ARBA00004123"/>
    </source>
</evidence>
<dbReference type="InterPro" id="IPR004827">
    <property type="entry name" value="bZIP"/>
</dbReference>
<dbReference type="Pfam" id="PF00170">
    <property type="entry name" value="bZIP_1"/>
    <property type="match status" value="1"/>
</dbReference>
<evidence type="ECO:0000313" key="8">
    <source>
        <dbReference type="Proteomes" id="UP000827721"/>
    </source>
</evidence>
<keyword evidence="2" id="KW-0805">Transcription regulation</keyword>
<evidence type="ECO:0000256" key="2">
    <source>
        <dbReference type="ARBA" id="ARBA00023015"/>
    </source>
</evidence>
<dbReference type="InterPro" id="IPR045314">
    <property type="entry name" value="bZIP_plant_GBF1"/>
</dbReference>
<comment type="caution">
    <text evidence="7">The sequence shown here is derived from an EMBL/GenBank/DDBJ whole genome shotgun (WGS) entry which is preliminary data.</text>
</comment>
<keyword evidence="5" id="KW-0539">Nucleus</keyword>
<dbReference type="CDD" id="cd14702">
    <property type="entry name" value="bZIP_plant_GBF1"/>
    <property type="match status" value="1"/>
</dbReference>